<protein>
    <recommendedName>
        <fullName evidence="4">C2H2-type domain-containing protein</fullName>
    </recommendedName>
</protein>
<feature type="compositionally biased region" description="Low complexity" evidence="1">
    <location>
        <begin position="265"/>
        <end position="279"/>
    </location>
</feature>
<reference evidence="2 3" key="1">
    <citation type="submission" date="2024-08" db="EMBL/GenBank/DDBJ databases">
        <title>Gnathostoma spinigerum genome.</title>
        <authorList>
            <person name="Gonzalez-Bertolin B."/>
            <person name="Monzon S."/>
            <person name="Zaballos A."/>
            <person name="Jimenez P."/>
            <person name="Dekumyoy P."/>
            <person name="Varona S."/>
            <person name="Cuesta I."/>
            <person name="Sumanam S."/>
            <person name="Adisakwattana P."/>
            <person name="Gasser R.B."/>
            <person name="Hernandez-Gonzalez A."/>
            <person name="Young N.D."/>
            <person name="Perteguer M.J."/>
        </authorList>
    </citation>
    <scope>NUCLEOTIDE SEQUENCE [LARGE SCALE GENOMIC DNA]</scope>
    <source>
        <strain evidence="2">AL3</strain>
        <tissue evidence="2">Liver</tissue>
    </source>
</reference>
<feature type="region of interest" description="Disordered" evidence="1">
    <location>
        <begin position="189"/>
        <end position="285"/>
    </location>
</feature>
<accession>A0ABD6E7Z0</accession>
<proteinExistence type="predicted"/>
<feature type="compositionally biased region" description="Basic and acidic residues" evidence="1">
    <location>
        <begin position="247"/>
        <end position="263"/>
    </location>
</feature>
<evidence type="ECO:0000313" key="2">
    <source>
        <dbReference type="EMBL" id="MFH4973489.1"/>
    </source>
</evidence>
<dbReference type="AlphaFoldDB" id="A0ABD6E7Z0"/>
<feature type="compositionally biased region" description="Low complexity" evidence="1">
    <location>
        <begin position="341"/>
        <end position="354"/>
    </location>
</feature>
<keyword evidence="3" id="KW-1185">Reference proteome</keyword>
<dbReference type="EMBL" id="JBGFUD010000049">
    <property type="protein sequence ID" value="MFH4973489.1"/>
    <property type="molecule type" value="Genomic_DNA"/>
</dbReference>
<name>A0ABD6E7Z0_9BILA</name>
<feature type="compositionally biased region" description="Basic and acidic residues" evidence="1">
    <location>
        <begin position="189"/>
        <end position="208"/>
    </location>
</feature>
<gene>
    <name evidence="2" type="ORF">AB6A40_000198</name>
</gene>
<dbReference type="Proteomes" id="UP001608902">
    <property type="component" value="Unassembled WGS sequence"/>
</dbReference>
<evidence type="ECO:0008006" key="4">
    <source>
        <dbReference type="Google" id="ProtNLM"/>
    </source>
</evidence>
<comment type="caution">
    <text evidence="2">The sequence shown here is derived from an EMBL/GenBank/DDBJ whole genome shotgun (WGS) entry which is preliminary data.</text>
</comment>
<evidence type="ECO:0000256" key="1">
    <source>
        <dbReference type="SAM" id="MobiDB-lite"/>
    </source>
</evidence>
<sequence length="462" mass="50976">MYKQHQISRMFMCRCCNWAFPDKTSLHMHMQAKEEGKNISVPVIGKGNPPPQIVPGAHTNQLLSSTISQQATTLHAPQPRPAANTSQTQFASLPLNSFNSLPAQQQLTITDPNVLQAAAVSLFPHLALLRGDTSTNTQNEDFMAKLQHRLMLNNLVAQSGFGLAAWLASLPKNDQSDCSAMNTDIEMRAESERNTETEGHEENINVDREADDEVPSDVKRGSDGLNENDVNISDDVDEGGCLKHLSPSHDHTDKERSHKDHSSHSHSSAGSISSERSPSLCENMPNLRSAIGASSIDSLNKKATNENSHRACLNDTLLNIDADHRTVSSSEQSSDGRDSHISPSETNSSISPSNHSVRECYACSVLKGKLAVAENRCRYLEERTASLQSDALRFTTRVSVSENSARQYEQETHVLREQNELLQRKLLDCQEKTLSFMQGDQMGNPQAVSIYLNDILKSTFLC</sequence>
<feature type="region of interest" description="Disordered" evidence="1">
    <location>
        <begin position="325"/>
        <end position="354"/>
    </location>
</feature>
<organism evidence="2 3">
    <name type="scientific">Gnathostoma spinigerum</name>
    <dbReference type="NCBI Taxonomy" id="75299"/>
    <lineage>
        <taxon>Eukaryota</taxon>
        <taxon>Metazoa</taxon>
        <taxon>Ecdysozoa</taxon>
        <taxon>Nematoda</taxon>
        <taxon>Chromadorea</taxon>
        <taxon>Rhabditida</taxon>
        <taxon>Spirurina</taxon>
        <taxon>Gnathostomatomorpha</taxon>
        <taxon>Gnathostomatoidea</taxon>
        <taxon>Gnathostomatidae</taxon>
        <taxon>Gnathostoma</taxon>
    </lineage>
</organism>
<evidence type="ECO:0000313" key="3">
    <source>
        <dbReference type="Proteomes" id="UP001608902"/>
    </source>
</evidence>